<evidence type="ECO:0000313" key="2">
    <source>
        <dbReference type="Proteomes" id="UP000241769"/>
    </source>
</evidence>
<dbReference type="EMBL" id="MDYQ01000577">
    <property type="protein sequence ID" value="PRP73674.1"/>
    <property type="molecule type" value="Genomic_DNA"/>
</dbReference>
<name>A0A2P6MPP5_9EUKA</name>
<dbReference type="AlphaFoldDB" id="A0A2P6MPP5"/>
<comment type="caution">
    <text evidence="1">The sequence shown here is derived from an EMBL/GenBank/DDBJ whole genome shotgun (WGS) entry which is preliminary data.</text>
</comment>
<keyword evidence="2" id="KW-1185">Reference proteome</keyword>
<proteinExistence type="predicted"/>
<sequence length="105" mass="11701">MTKTSNQQQKQEKSFQVTRVLRLISLSPSELTGSNTIIGQRHLQFFHTNSAARDKSYNTMDSCEVSHHSISIAHDCLPYKFGMGLWVFNQSLGGTLTLLAAVDSL</sequence>
<gene>
    <name evidence="1" type="ORF">PROFUN_16405</name>
</gene>
<organism evidence="1 2">
    <name type="scientific">Planoprotostelium fungivorum</name>
    <dbReference type="NCBI Taxonomy" id="1890364"/>
    <lineage>
        <taxon>Eukaryota</taxon>
        <taxon>Amoebozoa</taxon>
        <taxon>Evosea</taxon>
        <taxon>Variosea</taxon>
        <taxon>Cavosteliida</taxon>
        <taxon>Cavosteliaceae</taxon>
        <taxon>Planoprotostelium</taxon>
    </lineage>
</organism>
<protein>
    <submittedName>
        <fullName evidence="1">Uncharacterized protein</fullName>
    </submittedName>
</protein>
<accession>A0A2P6MPP5</accession>
<evidence type="ECO:0000313" key="1">
    <source>
        <dbReference type="EMBL" id="PRP73674.1"/>
    </source>
</evidence>
<reference evidence="1 2" key="1">
    <citation type="journal article" date="2018" name="Genome Biol. Evol.">
        <title>Multiple Roots of Fruiting Body Formation in Amoebozoa.</title>
        <authorList>
            <person name="Hillmann F."/>
            <person name="Forbes G."/>
            <person name="Novohradska S."/>
            <person name="Ferling I."/>
            <person name="Riege K."/>
            <person name="Groth M."/>
            <person name="Westermann M."/>
            <person name="Marz M."/>
            <person name="Spaller T."/>
            <person name="Winckler T."/>
            <person name="Schaap P."/>
            <person name="Glockner G."/>
        </authorList>
    </citation>
    <scope>NUCLEOTIDE SEQUENCE [LARGE SCALE GENOMIC DNA]</scope>
    <source>
        <strain evidence="1 2">Jena</strain>
    </source>
</reference>
<dbReference type="Proteomes" id="UP000241769">
    <property type="component" value="Unassembled WGS sequence"/>
</dbReference>
<dbReference type="InParanoid" id="A0A2P6MPP5"/>